<dbReference type="EMBL" id="AP022871">
    <property type="protein sequence ID" value="BCB87859.1"/>
    <property type="molecule type" value="Genomic_DNA"/>
</dbReference>
<evidence type="ECO:0000256" key="1">
    <source>
        <dbReference type="SAM" id="MobiDB-lite"/>
    </source>
</evidence>
<evidence type="ECO:0000313" key="4">
    <source>
        <dbReference type="Proteomes" id="UP000503011"/>
    </source>
</evidence>
<reference evidence="3 4" key="1">
    <citation type="submission" date="2020-03" db="EMBL/GenBank/DDBJ databases">
        <title>Whole genome shotgun sequence of Phytohabitans suffuscus NBRC 105367.</title>
        <authorList>
            <person name="Komaki H."/>
            <person name="Tamura T."/>
        </authorList>
    </citation>
    <scope>NUCLEOTIDE SEQUENCE [LARGE SCALE GENOMIC DNA]</scope>
    <source>
        <strain evidence="3 4">NBRC 105367</strain>
    </source>
</reference>
<evidence type="ECO:0000313" key="3">
    <source>
        <dbReference type="EMBL" id="BCB87859.1"/>
    </source>
</evidence>
<proteinExistence type="predicted"/>
<name>A0A6F8YP98_9ACTN</name>
<dbReference type="InterPro" id="IPR058652">
    <property type="entry name" value="VapC50_C"/>
</dbReference>
<organism evidence="3 4">
    <name type="scientific">Phytohabitans suffuscus</name>
    <dbReference type="NCBI Taxonomy" id="624315"/>
    <lineage>
        <taxon>Bacteria</taxon>
        <taxon>Bacillati</taxon>
        <taxon>Actinomycetota</taxon>
        <taxon>Actinomycetes</taxon>
        <taxon>Micromonosporales</taxon>
        <taxon>Micromonosporaceae</taxon>
    </lineage>
</organism>
<accession>A0A6F8YP98</accession>
<dbReference type="Proteomes" id="UP000503011">
    <property type="component" value="Chromosome"/>
</dbReference>
<dbReference type="Pfam" id="PF26343">
    <property type="entry name" value="VapC50_C"/>
    <property type="match status" value="1"/>
</dbReference>
<reference evidence="3 4" key="2">
    <citation type="submission" date="2020-03" db="EMBL/GenBank/DDBJ databases">
        <authorList>
            <person name="Ichikawa N."/>
            <person name="Kimura A."/>
            <person name="Kitahashi Y."/>
            <person name="Uohara A."/>
        </authorList>
    </citation>
    <scope>NUCLEOTIDE SEQUENCE [LARGE SCALE GENOMIC DNA]</scope>
    <source>
        <strain evidence="3 4">NBRC 105367</strain>
    </source>
</reference>
<protein>
    <recommendedName>
        <fullName evidence="2">VapC50 C-terminal domain-containing protein</fullName>
    </recommendedName>
</protein>
<gene>
    <name evidence="3" type="ORF">Psuf_051720</name>
</gene>
<dbReference type="KEGG" id="psuu:Psuf_051720"/>
<keyword evidence="4" id="KW-1185">Reference proteome</keyword>
<feature type="domain" description="VapC50 C-terminal" evidence="2">
    <location>
        <begin position="66"/>
        <end position="97"/>
    </location>
</feature>
<feature type="region of interest" description="Disordered" evidence="1">
    <location>
        <begin position="17"/>
        <end position="83"/>
    </location>
</feature>
<sequence>MEIFSVSHGPTWFAFSPKDGSRPSFCRTVDTASSGSPTSSNFKGFGSDAAPDATAEMPGDDPDDRQHMAAAKRRPPLSPSDLAGILAKAGVPNFAARPADQLIGRRQSPP</sequence>
<feature type="compositionally biased region" description="Polar residues" evidence="1">
    <location>
        <begin position="30"/>
        <end position="42"/>
    </location>
</feature>
<evidence type="ECO:0000259" key="2">
    <source>
        <dbReference type="Pfam" id="PF26343"/>
    </source>
</evidence>
<dbReference type="AlphaFoldDB" id="A0A6F8YP98"/>